<dbReference type="Gene3D" id="3.40.50.2000">
    <property type="entry name" value="Glycogen Phosphorylase B"/>
    <property type="match status" value="2"/>
</dbReference>
<gene>
    <name evidence="3" type="ORF">EV698_0599</name>
</gene>
<keyword evidence="4" id="KW-1185">Reference proteome</keyword>
<sequence length="394" mass="42872">MVEHATRPTTDVIVNTASWLPLTERWIYTQVAYLPSSIRSHVVCRSTRDADQVPVPRLNSYDALTPGEKCRVLYRGGRRLGGHLRRRTALIAHVAEQTGAGIVHSHFGYAGYMVASAVNRLGLRHIVTFYGVDMSALPQADPRWHDRYSELFGLADRVLCEGEHMAGCLADLGCPAEKLRVHHLGVDTGALEFRPRQRQPDEPLRVLMAASFREKKGLTYGIRALALLAERVPVELTLIGDAGSHPKSVAEKHRIEAVLAETGLMDRTRLLGYQPYARLLKESDAHHVFLSPSVTASDGDTEGGAPVTLIEMAAIGIPIVSSRHADIPGVVEDGVGGLLADEGDVKGLAACLARFVDEPALSWELTAAARRHVEQSFDASAQGRALAAVYSEFA</sequence>
<feature type="domain" description="Glycosyltransferase subfamily 4-like N-terminal" evidence="2">
    <location>
        <begin position="24"/>
        <end position="188"/>
    </location>
</feature>
<feature type="domain" description="Glycosyl transferase family 1" evidence="1">
    <location>
        <begin position="193"/>
        <end position="371"/>
    </location>
</feature>
<dbReference type="OrthoDB" id="9792269at2"/>
<evidence type="ECO:0000259" key="1">
    <source>
        <dbReference type="Pfam" id="PF00534"/>
    </source>
</evidence>
<dbReference type="InterPro" id="IPR050194">
    <property type="entry name" value="Glycosyltransferase_grp1"/>
</dbReference>
<dbReference type="PANTHER" id="PTHR45947">
    <property type="entry name" value="SULFOQUINOVOSYL TRANSFERASE SQD2"/>
    <property type="match status" value="1"/>
</dbReference>
<accession>A0A4Q8CZE7</accession>
<evidence type="ECO:0000313" key="4">
    <source>
        <dbReference type="Proteomes" id="UP000292298"/>
    </source>
</evidence>
<dbReference type="GO" id="GO:0016757">
    <property type="term" value="F:glycosyltransferase activity"/>
    <property type="evidence" value="ECO:0007669"/>
    <property type="project" value="InterPro"/>
</dbReference>
<dbReference type="PANTHER" id="PTHR45947:SF14">
    <property type="entry name" value="SLL1723 PROTEIN"/>
    <property type="match status" value="1"/>
</dbReference>
<name>A0A4Q8CZE7_9GAMM</name>
<dbReference type="AlphaFoldDB" id="A0A4Q8CZE7"/>
<comment type="caution">
    <text evidence="3">The sequence shown here is derived from an EMBL/GenBank/DDBJ whole genome shotgun (WGS) entry which is preliminary data.</text>
</comment>
<dbReference type="EMBL" id="SHLI01000001">
    <property type="protein sequence ID" value="RZU98354.1"/>
    <property type="molecule type" value="Genomic_DNA"/>
</dbReference>
<dbReference type="InterPro" id="IPR028098">
    <property type="entry name" value="Glyco_trans_4-like_N"/>
</dbReference>
<organism evidence="3 4">
    <name type="scientific">Spiribacter vilamensis</name>
    <dbReference type="NCBI Taxonomy" id="531306"/>
    <lineage>
        <taxon>Bacteria</taxon>
        <taxon>Pseudomonadati</taxon>
        <taxon>Pseudomonadota</taxon>
        <taxon>Gammaproteobacteria</taxon>
        <taxon>Chromatiales</taxon>
        <taxon>Ectothiorhodospiraceae</taxon>
        <taxon>Spiribacter</taxon>
    </lineage>
</organism>
<evidence type="ECO:0000313" key="3">
    <source>
        <dbReference type="EMBL" id="RZU98354.1"/>
    </source>
</evidence>
<dbReference type="InterPro" id="IPR001296">
    <property type="entry name" value="Glyco_trans_1"/>
</dbReference>
<dbReference type="SUPFAM" id="SSF53756">
    <property type="entry name" value="UDP-Glycosyltransferase/glycogen phosphorylase"/>
    <property type="match status" value="1"/>
</dbReference>
<evidence type="ECO:0000259" key="2">
    <source>
        <dbReference type="Pfam" id="PF13439"/>
    </source>
</evidence>
<keyword evidence="3" id="KW-0808">Transferase</keyword>
<protein>
    <submittedName>
        <fullName evidence="3">Colanic acid/amylovoran biosynthesis glycosyltransferase</fullName>
    </submittedName>
</protein>
<dbReference type="Pfam" id="PF00534">
    <property type="entry name" value="Glycos_transf_1"/>
    <property type="match status" value="1"/>
</dbReference>
<reference evidence="3 4" key="1">
    <citation type="submission" date="2019-02" db="EMBL/GenBank/DDBJ databases">
        <title>Genomic Encyclopedia of Type Strains, Phase IV (KMG-IV): sequencing the most valuable type-strain genomes for metagenomic binning, comparative biology and taxonomic classification.</title>
        <authorList>
            <person name="Goeker M."/>
        </authorList>
    </citation>
    <scope>NUCLEOTIDE SEQUENCE [LARGE SCALE GENOMIC DNA]</scope>
    <source>
        <strain evidence="3 4">DSM 21056</strain>
    </source>
</reference>
<dbReference type="RefSeq" id="WP_130502674.1">
    <property type="nucleotide sequence ID" value="NZ_SHLI01000001.1"/>
</dbReference>
<dbReference type="Pfam" id="PF13439">
    <property type="entry name" value="Glyco_transf_4"/>
    <property type="match status" value="1"/>
</dbReference>
<proteinExistence type="predicted"/>
<dbReference type="Proteomes" id="UP000292298">
    <property type="component" value="Unassembled WGS sequence"/>
</dbReference>